<evidence type="ECO:0008006" key="11">
    <source>
        <dbReference type="Google" id="ProtNLM"/>
    </source>
</evidence>
<evidence type="ECO:0000313" key="9">
    <source>
        <dbReference type="EMBL" id="KAK2076489.1"/>
    </source>
</evidence>
<sequence length="350" mass="38369">MSEVLDGAFIKVPYETLKRETRDRKYLLDDISRALSQLSDDPAGLEGLQLKLEELKQKAAELDVAERADLQRLRARLEHQLSLGVPRPEHALEWERSRIDRLIVDYLLRAGYQKSALELANATDSLALSDAHIFEPARAIVEGLERRSCAAAIAWCADNAARLSKLRSTLPFQLRRQEFVELVRAGRRAEAIAYARRHLARWAGTQLPEIRAAAGLLAFARPGARCAAHAALLAGRALARPGRPLPSGLAALNASLGADAPRSRADPLRLPAFAALAAALPRAKHSNSQLICALSHDLMDEDNAPLVLPNGYVYGERALRQQAALDEGHVTCPVTGLRCPFSLLKRAYIS</sequence>
<dbReference type="GO" id="GO:0043161">
    <property type="term" value="P:proteasome-mediated ubiquitin-dependent protein catabolic process"/>
    <property type="evidence" value="ECO:0007669"/>
    <property type="project" value="InterPro"/>
</dbReference>
<dbReference type="PANTHER" id="PTHR12170">
    <property type="entry name" value="MACROPHAGE ERYTHROBLAST ATTACHER-RELATED"/>
    <property type="match status" value="1"/>
</dbReference>
<evidence type="ECO:0000256" key="6">
    <source>
        <dbReference type="PROSITE-ProRule" id="PRU01215"/>
    </source>
</evidence>
<dbReference type="PROSITE" id="PS51867">
    <property type="entry name" value="ZF_RING_GID"/>
    <property type="match status" value="1"/>
</dbReference>
<dbReference type="InterPro" id="IPR045098">
    <property type="entry name" value="Fyv10_fam"/>
</dbReference>
<feature type="domain" description="CTLH" evidence="7">
    <location>
        <begin position="133"/>
        <end position="190"/>
    </location>
</feature>
<reference evidence="9" key="1">
    <citation type="submission" date="2021-01" db="EMBL/GenBank/DDBJ databases">
        <authorList>
            <person name="Eckstrom K.M.E."/>
        </authorList>
    </citation>
    <scope>NUCLEOTIDE SEQUENCE</scope>
    <source>
        <strain evidence="9">UVCC 0001</strain>
    </source>
</reference>
<dbReference type="GO" id="GO:0034657">
    <property type="term" value="C:GID complex"/>
    <property type="evidence" value="ECO:0007669"/>
    <property type="project" value="TreeGrafter"/>
</dbReference>
<protein>
    <recommendedName>
        <fullName evidence="11">Macrophage erythroblast attacher</fullName>
    </recommendedName>
</protein>
<keyword evidence="5" id="KW-0862">Zinc</keyword>
<dbReference type="Proteomes" id="UP001255856">
    <property type="component" value="Unassembled WGS sequence"/>
</dbReference>
<dbReference type="InterPro" id="IPR006594">
    <property type="entry name" value="LisH"/>
</dbReference>
<dbReference type="GO" id="GO:0008270">
    <property type="term" value="F:zinc ion binding"/>
    <property type="evidence" value="ECO:0007669"/>
    <property type="project" value="UniProtKB-KW"/>
</dbReference>
<dbReference type="InterPro" id="IPR044063">
    <property type="entry name" value="ZF_RING_GID"/>
</dbReference>
<evidence type="ECO:0000259" key="7">
    <source>
        <dbReference type="PROSITE" id="PS50897"/>
    </source>
</evidence>
<dbReference type="InterPro" id="IPR006595">
    <property type="entry name" value="CTLH_C"/>
</dbReference>
<dbReference type="SMART" id="SM00667">
    <property type="entry name" value="LisH"/>
    <property type="match status" value="1"/>
</dbReference>
<proteinExistence type="predicted"/>
<dbReference type="GO" id="GO:0061630">
    <property type="term" value="F:ubiquitin protein ligase activity"/>
    <property type="evidence" value="ECO:0007669"/>
    <property type="project" value="InterPro"/>
</dbReference>
<evidence type="ECO:0000256" key="5">
    <source>
        <dbReference type="ARBA" id="ARBA00022833"/>
    </source>
</evidence>
<keyword evidence="4 6" id="KW-0863">Zinc-finger</keyword>
<name>A0AAD9IE10_PROWI</name>
<dbReference type="CDD" id="cd16659">
    <property type="entry name" value="RING-Ubox_Emp"/>
    <property type="match status" value="1"/>
</dbReference>
<dbReference type="PROSITE" id="PS50896">
    <property type="entry name" value="LISH"/>
    <property type="match status" value="1"/>
</dbReference>
<dbReference type="SMART" id="SM00668">
    <property type="entry name" value="CTLH"/>
    <property type="match status" value="1"/>
</dbReference>
<evidence type="ECO:0000256" key="4">
    <source>
        <dbReference type="ARBA" id="ARBA00022771"/>
    </source>
</evidence>
<dbReference type="GO" id="GO:0005634">
    <property type="term" value="C:nucleus"/>
    <property type="evidence" value="ECO:0007669"/>
    <property type="project" value="TreeGrafter"/>
</dbReference>
<comment type="caution">
    <text evidence="9">The sequence shown here is derived from an EMBL/GenBank/DDBJ whole genome shotgun (WGS) entry which is preliminary data.</text>
</comment>
<feature type="domain" description="RING-Gid-type" evidence="8">
    <location>
        <begin position="280"/>
        <end position="335"/>
    </location>
</feature>
<dbReference type="Pfam" id="PF10607">
    <property type="entry name" value="CTLH"/>
    <property type="match status" value="1"/>
</dbReference>
<dbReference type="InterPro" id="IPR024964">
    <property type="entry name" value="CTLH/CRA"/>
</dbReference>
<evidence type="ECO:0000256" key="2">
    <source>
        <dbReference type="ARBA" id="ARBA00022490"/>
    </source>
</evidence>
<accession>A0AAD9IE10</accession>
<dbReference type="PROSITE" id="PS50897">
    <property type="entry name" value="CTLH"/>
    <property type="match status" value="1"/>
</dbReference>
<dbReference type="PANTHER" id="PTHR12170:SF2">
    <property type="entry name" value="E3 UBIQUITIN-PROTEIN TRANSFERASE MAEA"/>
    <property type="match status" value="1"/>
</dbReference>
<keyword evidence="3" id="KW-0479">Metal-binding</keyword>
<evidence type="ECO:0000259" key="8">
    <source>
        <dbReference type="PROSITE" id="PS51867"/>
    </source>
</evidence>
<dbReference type="GO" id="GO:0005737">
    <property type="term" value="C:cytoplasm"/>
    <property type="evidence" value="ECO:0007669"/>
    <property type="project" value="UniProtKB-SubCell"/>
</dbReference>
<dbReference type="AlphaFoldDB" id="A0AAD9IE10"/>
<organism evidence="9 10">
    <name type="scientific">Prototheca wickerhamii</name>
    <dbReference type="NCBI Taxonomy" id="3111"/>
    <lineage>
        <taxon>Eukaryota</taxon>
        <taxon>Viridiplantae</taxon>
        <taxon>Chlorophyta</taxon>
        <taxon>core chlorophytes</taxon>
        <taxon>Trebouxiophyceae</taxon>
        <taxon>Chlorellales</taxon>
        <taxon>Chlorellaceae</taxon>
        <taxon>Prototheca</taxon>
    </lineage>
</organism>
<feature type="zinc finger region" description="RING-Gid-type" evidence="6">
    <location>
        <begin position="280"/>
        <end position="335"/>
    </location>
</feature>
<evidence type="ECO:0000256" key="3">
    <source>
        <dbReference type="ARBA" id="ARBA00022723"/>
    </source>
</evidence>
<evidence type="ECO:0000256" key="1">
    <source>
        <dbReference type="ARBA" id="ARBA00004496"/>
    </source>
</evidence>
<evidence type="ECO:0000313" key="10">
    <source>
        <dbReference type="Proteomes" id="UP001255856"/>
    </source>
</evidence>
<gene>
    <name evidence="9" type="ORF">QBZ16_001015</name>
</gene>
<keyword evidence="10" id="KW-1185">Reference proteome</keyword>
<comment type="subcellular location">
    <subcellularLocation>
        <location evidence="1">Cytoplasm</location>
    </subcellularLocation>
</comment>
<dbReference type="SUPFAM" id="SSF57850">
    <property type="entry name" value="RING/U-box"/>
    <property type="match status" value="1"/>
</dbReference>
<dbReference type="EMBL" id="JASFZW010000010">
    <property type="protein sequence ID" value="KAK2076489.1"/>
    <property type="molecule type" value="Genomic_DNA"/>
</dbReference>
<keyword evidence="2" id="KW-0963">Cytoplasm</keyword>